<keyword evidence="1" id="KW-0004">4Fe-4S</keyword>
<evidence type="ECO:0000256" key="4">
    <source>
        <dbReference type="ARBA" id="ARBA00022723"/>
    </source>
</evidence>
<evidence type="ECO:0000256" key="2">
    <source>
        <dbReference type="ARBA" id="ARBA00022490"/>
    </source>
</evidence>
<comment type="caution">
    <text evidence="10">The sequence shown here is derived from an EMBL/GenBank/DDBJ whole genome shotgun (WGS) entry which is preliminary data.</text>
</comment>
<evidence type="ECO:0000256" key="1">
    <source>
        <dbReference type="ARBA" id="ARBA00022485"/>
    </source>
</evidence>
<feature type="domain" description="4Fe-4S ferredoxin-type" evidence="9">
    <location>
        <begin position="172"/>
        <end position="204"/>
    </location>
</feature>
<keyword evidence="3" id="KW-0819">tRNA processing</keyword>
<sequence length="341" mass="38494">MINATLIKAYAKELGIDEIHITSAQPFADAAEKILEQKNAKLYLDTEHWQKRNIEKFCNVQSVFPQARAIIAACQCYLTDEKSDLSEPGNPHGLIARYTWRNHYVDLKKKLKKLGQLIKQKIPVSYYASSNGPVAEKPIAQRSGIGYYGKHSIIINQSFGSWIVLGTLIVDIDIEPDRPLTIDCGNCQKCIEMCPTKAIIAPYIIDRRRCIQALTNWYGVIPQDIVRVWGNRLYGCTICQDVCPANEHVESRAPKTNLGTVGPSLPLLKILSMEELEYRKKYSCNQITANWIDFNAIRRNAIIALGHIRDKVALPLLQKLSSDNDDVMAKTAQWACTNFDN</sequence>
<keyword evidence="5" id="KW-0671">Queuosine biosynthesis</keyword>
<dbReference type="Pfam" id="PF13484">
    <property type="entry name" value="Fer4_16"/>
    <property type="match status" value="1"/>
</dbReference>
<keyword evidence="7" id="KW-0408">Iron</keyword>
<proteinExistence type="predicted"/>
<organism evidence="10 11">
    <name type="scientific">candidate division TA06 bacterium DG_78</name>
    <dbReference type="NCBI Taxonomy" id="1703772"/>
    <lineage>
        <taxon>Bacteria</taxon>
        <taxon>Bacteria division TA06</taxon>
    </lineage>
</organism>
<dbReference type="PROSITE" id="PS51379">
    <property type="entry name" value="4FE4S_FER_2"/>
    <property type="match status" value="1"/>
</dbReference>
<dbReference type="InterPro" id="IPR013542">
    <property type="entry name" value="QueG_DUF1730"/>
</dbReference>
<dbReference type="EMBL" id="LJNI01000034">
    <property type="protein sequence ID" value="KPJ73438.1"/>
    <property type="molecule type" value="Genomic_DNA"/>
</dbReference>
<evidence type="ECO:0000256" key="7">
    <source>
        <dbReference type="ARBA" id="ARBA00023004"/>
    </source>
</evidence>
<dbReference type="PANTHER" id="PTHR30002:SF4">
    <property type="entry name" value="EPOXYQUEUOSINE REDUCTASE"/>
    <property type="match status" value="1"/>
</dbReference>
<dbReference type="PANTHER" id="PTHR30002">
    <property type="entry name" value="EPOXYQUEUOSINE REDUCTASE"/>
    <property type="match status" value="1"/>
</dbReference>
<evidence type="ECO:0000256" key="8">
    <source>
        <dbReference type="ARBA" id="ARBA00023014"/>
    </source>
</evidence>
<dbReference type="GO" id="GO:0051539">
    <property type="term" value="F:4 iron, 4 sulfur cluster binding"/>
    <property type="evidence" value="ECO:0007669"/>
    <property type="project" value="UniProtKB-KW"/>
</dbReference>
<evidence type="ECO:0000256" key="5">
    <source>
        <dbReference type="ARBA" id="ARBA00022785"/>
    </source>
</evidence>
<dbReference type="SUPFAM" id="SSF48371">
    <property type="entry name" value="ARM repeat"/>
    <property type="match status" value="1"/>
</dbReference>
<protein>
    <recommendedName>
        <fullName evidence="9">4Fe-4S ferredoxin-type domain-containing protein</fullName>
    </recommendedName>
</protein>
<dbReference type="InterPro" id="IPR016024">
    <property type="entry name" value="ARM-type_fold"/>
</dbReference>
<evidence type="ECO:0000313" key="10">
    <source>
        <dbReference type="EMBL" id="KPJ73438.1"/>
    </source>
</evidence>
<keyword evidence="6" id="KW-0560">Oxidoreductase</keyword>
<gene>
    <name evidence="10" type="ORF">AMJ52_03795</name>
</gene>
<dbReference type="NCBIfam" id="TIGR00276">
    <property type="entry name" value="tRNA epoxyqueuosine(34) reductase QueG"/>
    <property type="match status" value="1"/>
</dbReference>
<dbReference type="InterPro" id="IPR004453">
    <property type="entry name" value="QueG"/>
</dbReference>
<dbReference type="PROSITE" id="PS00198">
    <property type="entry name" value="4FE4S_FER_1"/>
    <property type="match status" value="1"/>
</dbReference>
<dbReference type="Pfam" id="PF08331">
    <property type="entry name" value="QueG_DUF1730"/>
    <property type="match status" value="1"/>
</dbReference>
<dbReference type="Pfam" id="PF03130">
    <property type="entry name" value="HEAT_PBS"/>
    <property type="match status" value="1"/>
</dbReference>
<evidence type="ECO:0000256" key="6">
    <source>
        <dbReference type="ARBA" id="ARBA00023002"/>
    </source>
</evidence>
<name>A0A0S7YFB5_UNCT6</name>
<dbReference type="AlphaFoldDB" id="A0A0S7YFB5"/>
<dbReference type="Gene3D" id="3.30.70.20">
    <property type="match status" value="1"/>
</dbReference>
<keyword evidence="8" id="KW-0411">Iron-sulfur</keyword>
<dbReference type="Proteomes" id="UP000051012">
    <property type="component" value="Unassembled WGS sequence"/>
</dbReference>
<evidence type="ECO:0000259" key="9">
    <source>
        <dbReference type="PROSITE" id="PS51379"/>
    </source>
</evidence>
<dbReference type="InterPro" id="IPR017896">
    <property type="entry name" value="4Fe4S_Fe-S-bd"/>
</dbReference>
<evidence type="ECO:0000313" key="11">
    <source>
        <dbReference type="Proteomes" id="UP000051012"/>
    </source>
</evidence>
<reference evidence="10 11" key="1">
    <citation type="journal article" date="2015" name="Microbiome">
        <title>Genomic resolution of linkages in carbon, nitrogen, and sulfur cycling among widespread estuary sediment bacteria.</title>
        <authorList>
            <person name="Baker B.J."/>
            <person name="Lazar C.S."/>
            <person name="Teske A.P."/>
            <person name="Dick G.J."/>
        </authorList>
    </citation>
    <scope>NUCLEOTIDE SEQUENCE [LARGE SCALE GENOMIC DNA]</scope>
    <source>
        <strain evidence="10">DG_78</strain>
    </source>
</reference>
<accession>A0A0S7YFB5</accession>
<dbReference type="GO" id="GO:0052693">
    <property type="term" value="F:epoxyqueuosine reductase activity"/>
    <property type="evidence" value="ECO:0007669"/>
    <property type="project" value="TreeGrafter"/>
</dbReference>
<dbReference type="SUPFAM" id="SSF54862">
    <property type="entry name" value="4Fe-4S ferredoxins"/>
    <property type="match status" value="1"/>
</dbReference>
<dbReference type="GO" id="GO:0008616">
    <property type="term" value="P:tRNA queuosine(34) biosynthetic process"/>
    <property type="evidence" value="ECO:0007669"/>
    <property type="project" value="UniProtKB-KW"/>
</dbReference>
<dbReference type="GO" id="GO:0046872">
    <property type="term" value="F:metal ion binding"/>
    <property type="evidence" value="ECO:0007669"/>
    <property type="project" value="UniProtKB-KW"/>
</dbReference>
<keyword evidence="2" id="KW-0963">Cytoplasm</keyword>
<dbReference type="InterPro" id="IPR004155">
    <property type="entry name" value="PBS_lyase_HEAT"/>
</dbReference>
<dbReference type="InterPro" id="IPR017900">
    <property type="entry name" value="4Fe4S_Fe_S_CS"/>
</dbReference>
<evidence type="ECO:0000256" key="3">
    <source>
        <dbReference type="ARBA" id="ARBA00022694"/>
    </source>
</evidence>
<keyword evidence="4" id="KW-0479">Metal-binding</keyword>